<protein>
    <submittedName>
        <fullName evidence="2">Uncharacterized protein</fullName>
    </submittedName>
</protein>
<feature type="compositionally biased region" description="Polar residues" evidence="1">
    <location>
        <begin position="1"/>
        <end position="10"/>
    </location>
</feature>
<proteinExistence type="predicted"/>
<feature type="compositionally biased region" description="Polar residues" evidence="1">
    <location>
        <begin position="21"/>
        <end position="30"/>
    </location>
</feature>
<name>A0AAV6FHJ1_9TELE</name>
<accession>A0AAV6FHJ1</accession>
<reference evidence="2" key="1">
    <citation type="submission" date="2020-10" db="EMBL/GenBank/DDBJ databases">
        <title>Chromosome-scale genome assembly of the Allis shad, Alosa alosa.</title>
        <authorList>
            <person name="Margot Z."/>
            <person name="Christophe K."/>
            <person name="Cabau C."/>
            <person name="Louis A."/>
            <person name="Berthelot C."/>
            <person name="Parey E."/>
            <person name="Roest Crollius H."/>
            <person name="Montfort J."/>
            <person name="Robinson-Rechavi M."/>
            <person name="Bucao C."/>
            <person name="Bouchez O."/>
            <person name="Gislard M."/>
            <person name="Lluch J."/>
            <person name="Milhes M."/>
            <person name="Lampietro C."/>
            <person name="Lopez Roques C."/>
            <person name="Donnadieu C."/>
            <person name="Braasch I."/>
            <person name="Desvignes T."/>
            <person name="Postlethwait J."/>
            <person name="Bobe J."/>
            <person name="Guiguen Y."/>
        </authorList>
    </citation>
    <scope>NUCLEOTIDE SEQUENCE</scope>
    <source>
        <strain evidence="2">M-15738</strain>
        <tissue evidence="2">Blood</tissue>
    </source>
</reference>
<evidence type="ECO:0000313" key="3">
    <source>
        <dbReference type="Proteomes" id="UP000823561"/>
    </source>
</evidence>
<feature type="region of interest" description="Disordered" evidence="1">
    <location>
        <begin position="1"/>
        <end position="65"/>
    </location>
</feature>
<keyword evidence="3" id="KW-1185">Reference proteome</keyword>
<dbReference type="AlphaFoldDB" id="A0AAV6FHJ1"/>
<dbReference type="Proteomes" id="UP000823561">
    <property type="component" value="Chromosome 24"/>
</dbReference>
<evidence type="ECO:0000313" key="2">
    <source>
        <dbReference type="EMBL" id="KAG5261286.1"/>
    </source>
</evidence>
<dbReference type="EMBL" id="JADWDJ010000024">
    <property type="protein sequence ID" value="KAG5261286.1"/>
    <property type="molecule type" value="Genomic_DNA"/>
</dbReference>
<sequence length="135" mass="15698">MLDLGSTSALHLQPQEALQFRPQQVGSTQRQWKDQKKKFCNNGAKSQTLPAIPPFPFPPSTPETVPDLRQDERELRKFYKQNSLLLQAILRRESVTEVSSFPDFEFPLQNINDIKKMLDRLSDKETRRSLRENIS</sequence>
<gene>
    <name evidence="2" type="ORF">AALO_G00302190</name>
</gene>
<feature type="compositionally biased region" description="Pro residues" evidence="1">
    <location>
        <begin position="51"/>
        <end position="61"/>
    </location>
</feature>
<organism evidence="2 3">
    <name type="scientific">Alosa alosa</name>
    <name type="common">allis shad</name>
    <dbReference type="NCBI Taxonomy" id="278164"/>
    <lineage>
        <taxon>Eukaryota</taxon>
        <taxon>Metazoa</taxon>
        <taxon>Chordata</taxon>
        <taxon>Craniata</taxon>
        <taxon>Vertebrata</taxon>
        <taxon>Euteleostomi</taxon>
        <taxon>Actinopterygii</taxon>
        <taxon>Neopterygii</taxon>
        <taxon>Teleostei</taxon>
        <taxon>Clupei</taxon>
        <taxon>Clupeiformes</taxon>
        <taxon>Clupeoidei</taxon>
        <taxon>Clupeidae</taxon>
        <taxon>Alosa</taxon>
    </lineage>
</organism>
<evidence type="ECO:0000256" key="1">
    <source>
        <dbReference type="SAM" id="MobiDB-lite"/>
    </source>
</evidence>
<comment type="caution">
    <text evidence="2">The sequence shown here is derived from an EMBL/GenBank/DDBJ whole genome shotgun (WGS) entry which is preliminary data.</text>
</comment>